<evidence type="ECO:0000313" key="3">
    <source>
        <dbReference type="EMBL" id="RAM00687.1"/>
    </source>
</evidence>
<dbReference type="Proteomes" id="UP000293902">
    <property type="component" value="Plasmid unnamed1"/>
</dbReference>
<geneLocation type="plasmid" evidence="2 5">
    <name>unnamed1</name>
</geneLocation>
<dbReference type="OrthoDB" id="9784009at2"/>
<evidence type="ECO:0000256" key="1">
    <source>
        <dbReference type="SAM" id="SignalP"/>
    </source>
</evidence>
<organism evidence="3 4">
    <name type="scientific">Desulfobacter hydrogenophilus</name>
    <dbReference type="NCBI Taxonomy" id="2291"/>
    <lineage>
        <taxon>Bacteria</taxon>
        <taxon>Pseudomonadati</taxon>
        <taxon>Thermodesulfobacteriota</taxon>
        <taxon>Desulfobacteria</taxon>
        <taxon>Desulfobacterales</taxon>
        <taxon>Desulfobacteraceae</taxon>
        <taxon>Desulfobacter</taxon>
    </lineage>
</organism>
<dbReference type="EMBL" id="CP036314">
    <property type="protein sequence ID" value="QBH15695.1"/>
    <property type="molecule type" value="Genomic_DNA"/>
</dbReference>
<keyword evidence="2" id="KW-0614">Plasmid</keyword>
<reference evidence="3 4" key="1">
    <citation type="submission" date="2018-06" db="EMBL/GenBank/DDBJ databases">
        <title>Complete Genome Sequence of Desulfobacter hydrogenophilus (DSM3380).</title>
        <authorList>
            <person name="Marietou A."/>
            <person name="Schreiber L."/>
            <person name="Marshall I."/>
            <person name="Jorgensen B."/>
        </authorList>
    </citation>
    <scope>NUCLEOTIDE SEQUENCE [LARGE SCALE GENOMIC DNA]</scope>
    <source>
        <strain evidence="3 4">DSM 3380</strain>
    </source>
</reference>
<dbReference type="AlphaFoldDB" id="A0A328FCC7"/>
<feature type="chain" id="PRO_5030062919" evidence="1">
    <location>
        <begin position="25"/>
        <end position="213"/>
    </location>
</feature>
<protein>
    <submittedName>
        <fullName evidence="3">Conjugal transfer protein TrbM</fullName>
    </submittedName>
</protein>
<feature type="signal peptide" evidence="1">
    <location>
        <begin position="1"/>
        <end position="24"/>
    </location>
</feature>
<keyword evidence="5" id="KW-1185">Reference proteome</keyword>
<dbReference type="Proteomes" id="UP000248798">
    <property type="component" value="Unassembled WGS sequence"/>
</dbReference>
<gene>
    <name evidence="3" type="ORF">DO021_17585</name>
    <name evidence="2" type="ORF">EYB58_22745</name>
</gene>
<dbReference type="RefSeq" id="WP_111959047.1">
    <property type="nucleotide sequence ID" value="NZ_CP036314.1"/>
</dbReference>
<dbReference type="Pfam" id="PF07424">
    <property type="entry name" value="TrbM"/>
    <property type="match status" value="1"/>
</dbReference>
<reference evidence="2 5" key="2">
    <citation type="submission" date="2019-02" db="EMBL/GenBank/DDBJ databases">
        <title>Complete genome sequence of Desulfobacter hydrogenophilus AcRS1.</title>
        <authorList>
            <person name="Marietou A."/>
            <person name="Lund M.B."/>
            <person name="Marshall I.P.G."/>
            <person name="Schreiber L."/>
            <person name="Jorgensen B."/>
        </authorList>
    </citation>
    <scope>NUCLEOTIDE SEQUENCE [LARGE SCALE GENOMIC DNA]</scope>
    <source>
        <strain evidence="2 5">AcRS1</strain>
        <plasmid evidence="2 5">unnamed1</plasmid>
    </source>
</reference>
<proteinExistence type="predicted"/>
<dbReference type="EMBL" id="QLNI01000040">
    <property type="protein sequence ID" value="RAM00687.1"/>
    <property type="molecule type" value="Genomic_DNA"/>
</dbReference>
<name>A0A328FCC7_9BACT</name>
<keyword evidence="1" id="KW-0732">Signal</keyword>
<evidence type="ECO:0000313" key="4">
    <source>
        <dbReference type="Proteomes" id="UP000248798"/>
    </source>
</evidence>
<sequence>MKNFSAINIIFFACILFLSGTSLSWGDDDLTNEEKLACESILCLSSGDRPPECNPSLKRFFGIDEKDDRKKFLKKCPDSDADGMPKLINALVNYNCSACTVEKLNKRFVEVRFTTGRRRSIKDSSYSYTTIRAVDPEMPSYCGQYYAALRGNDYTAYSTYADFQPVYGDYALGARREDDEGKAYYIVNTRGMSSQEKQQAITAIQNNHWEWLE</sequence>
<evidence type="ECO:0000313" key="2">
    <source>
        <dbReference type="EMBL" id="QBH15695.1"/>
    </source>
</evidence>
<evidence type="ECO:0000313" key="5">
    <source>
        <dbReference type="Proteomes" id="UP000293902"/>
    </source>
</evidence>
<accession>A0A328FCC7</accession>
<dbReference type="InterPro" id="IPR009989">
    <property type="entry name" value="TrbM"/>
</dbReference>